<dbReference type="Gene3D" id="3.30.160.170">
    <property type="entry name" value="FlaG-like"/>
    <property type="match status" value="1"/>
</dbReference>
<dbReference type="SUPFAM" id="SSF160214">
    <property type="entry name" value="FlaG-like"/>
    <property type="match status" value="1"/>
</dbReference>
<accession>A0A354YVY5</accession>
<dbReference type="PANTHER" id="PTHR37166">
    <property type="entry name" value="PROTEIN FLAG"/>
    <property type="match status" value="1"/>
</dbReference>
<gene>
    <name evidence="1" type="ORF">DDZ44_06330</name>
</gene>
<name>A0A354YVY5_9FIRM</name>
<sequence>MRVDMQGTAADYSPVKVVKPVGEAVEAKEAKKEKISADSLSLNAENAKKMEEVAGILNEVMRIANFHLEFQPYKDSDSYQVKVVDSETKEVIRKIPPDYMLEMAEKLKEMMNEVVGLFVNKIV</sequence>
<dbReference type="STRING" id="378794.GCA_001570625_00153"/>
<evidence type="ECO:0000313" key="1">
    <source>
        <dbReference type="EMBL" id="HBK53533.1"/>
    </source>
</evidence>
<evidence type="ECO:0008006" key="3">
    <source>
        <dbReference type="Google" id="ProtNLM"/>
    </source>
</evidence>
<organism evidence="1 2">
    <name type="scientific">Syntrophomonas wolfei</name>
    <dbReference type="NCBI Taxonomy" id="863"/>
    <lineage>
        <taxon>Bacteria</taxon>
        <taxon>Bacillati</taxon>
        <taxon>Bacillota</taxon>
        <taxon>Clostridia</taxon>
        <taxon>Eubacteriales</taxon>
        <taxon>Syntrophomonadaceae</taxon>
        <taxon>Syntrophomonas</taxon>
    </lineage>
</organism>
<protein>
    <recommendedName>
        <fullName evidence="3">Flagellar protein FlaG</fullName>
    </recommendedName>
</protein>
<comment type="caution">
    <text evidence="1">The sequence shown here is derived from an EMBL/GenBank/DDBJ whole genome shotgun (WGS) entry which is preliminary data.</text>
</comment>
<dbReference type="RefSeq" id="WP_061212736.1">
    <property type="nucleotide sequence ID" value="NZ_DCDX01000049.1"/>
</dbReference>
<dbReference type="EMBL" id="DNZF01000140">
    <property type="protein sequence ID" value="HBK53533.1"/>
    <property type="molecule type" value="Genomic_DNA"/>
</dbReference>
<dbReference type="Pfam" id="PF03646">
    <property type="entry name" value="FlaG"/>
    <property type="match status" value="1"/>
</dbReference>
<dbReference type="PANTHER" id="PTHR37166:SF1">
    <property type="entry name" value="PROTEIN FLAG"/>
    <property type="match status" value="1"/>
</dbReference>
<dbReference type="AlphaFoldDB" id="A0A354YVY5"/>
<dbReference type="InterPro" id="IPR005186">
    <property type="entry name" value="FlaG"/>
</dbReference>
<reference evidence="1 2" key="1">
    <citation type="journal article" date="2018" name="Nat. Biotechnol.">
        <title>A standardized bacterial taxonomy based on genome phylogeny substantially revises the tree of life.</title>
        <authorList>
            <person name="Parks D.H."/>
            <person name="Chuvochina M."/>
            <person name="Waite D.W."/>
            <person name="Rinke C."/>
            <person name="Skarshewski A."/>
            <person name="Chaumeil P.A."/>
            <person name="Hugenholtz P."/>
        </authorList>
    </citation>
    <scope>NUCLEOTIDE SEQUENCE [LARGE SCALE GENOMIC DNA]</scope>
    <source>
        <strain evidence="1">UBA10948</strain>
    </source>
</reference>
<dbReference type="InterPro" id="IPR035924">
    <property type="entry name" value="FlaG-like_sf"/>
</dbReference>
<proteinExistence type="predicted"/>
<dbReference type="Proteomes" id="UP000263273">
    <property type="component" value="Unassembled WGS sequence"/>
</dbReference>
<evidence type="ECO:0000313" key="2">
    <source>
        <dbReference type="Proteomes" id="UP000263273"/>
    </source>
</evidence>